<dbReference type="Gene3D" id="3.90.850.10">
    <property type="entry name" value="Fumarylacetoacetase-like, C-terminal domain"/>
    <property type="match status" value="1"/>
</dbReference>
<dbReference type="Pfam" id="PF01557">
    <property type="entry name" value="FAA_hydrolase"/>
    <property type="match status" value="1"/>
</dbReference>
<organism evidence="4 5">
    <name type="scientific">Naasia aerilata</name>
    <dbReference type="NCBI Taxonomy" id="1162966"/>
    <lineage>
        <taxon>Bacteria</taxon>
        <taxon>Bacillati</taxon>
        <taxon>Actinomycetota</taxon>
        <taxon>Actinomycetes</taxon>
        <taxon>Micrococcales</taxon>
        <taxon>Microbacteriaceae</taxon>
        <taxon>Naasia</taxon>
    </lineage>
</organism>
<evidence type="ECO:0000256" key="1">
    <source>
        <dbReference type="ARBA" id="ARBA00010211"/>
    </source>
</evidence>
<gene>
    <name evidence="4" type="ORF">GCM10025866_00080</name>
</gene>
<evidence type="ECO:0000313" key="5">
    <source>
        <dbReference type="Proteomes" id="UP001321498"/>
    </source>
</evidence>
<dbReference type="InterPro" id="IPR036663">
    <property type="entry name" value="Fumarylacetoacetase_C_sf"/>
</dbReference>
<dbReference type="SUPFAM" id="SSF56529">
    <property type="entry name" value="FAH"/>
    <property type="match status" value="1"/>
</dbReference>
<dbReference type="Proteomes" id="UP001321498">
    <property type="component" value="Chromosome"/>
</dbReference>
<evidence type="ECO:0000313" key="4">
    <source>
        <dbReference type="EMBL" id="BDZ44099.1"/>
    </source>
</evidence>
<dbReference type="PANTHER" id="PTHR42796:SF4">
    <property type="entry name" value="FUMARYLACETOACETATE HYDROLASE DOMAIN-CONTAINING PROTEIN 2A"/>
    <property type="match status" value="1"/>
</dbReference>
<feature type="domain" description="Fumarylacetoacetase-like C-terminal" evidence="3">
    <location>
        <begin position="1"/>
        <end position="79"/>
    </location>
</feature>
<keyword evidence="5" id="KW-1185">Reference proteome</keyword>
<sequence length="91" mass="9327">MSLTVDGQVRQQSSSAQMLVSVAAQIAAITRFTTLNPGDLILTGTPAGTARGHDGAYLTDGAVVVAEIEGVGRLTNTIVGTRRDGKDNSGK</sequence>
<dbReference type="EMBL" id="AP027731">
    <property type="protein sequence ID" value="BDZ44099.1"/>
    <property type="molecule type" value="Genomic_DNA"/>
</dbReference>
<dbReference type="InterPro" id="IPR051121">
    <property type="entry name" value="FAH"/>
</dbReference>
<comment type="similarity">
    <text evidence="1">Belongs to the FAH family.</text>
</comment>
<protein>
    <recommendedName>
        <fullName evidence="3">Fumarylacetoacetase-like C-terminal domain-containing protein</fullName>
    </recommendedName>
</protein>
<name>A0ABM8G7F6_9MICO</name>
<keyword evidence="2" id="KW-0479">Metal-binding</keyword>
<accession>A0ABM8G7F6</accession>
<dbReference type="InterPro" id="IPR011234">
    <property type="entry name" value="Fumarylacetoacetase-like_C"/>
</dbReference>
<evidence type="ECO:0000259" key="3">
    <source>
        <dbReference type="Pfam" id="PF01557"/>
    </source>
</evidence>
<proteinExistence type="inferred from homology"/>
<evidence type="ECO:0000256" key="2">
    <source>
        <dbReference type="ARBA" id="ARBA00022723"/>
    </source>
</evidence>
<reference evidence="5" key="1">
    <citation type="journal article" date="2019" name="Int. J. Syst. Evol. Microbiol.">
        <title>The Global Catalogue of Microorganisms (GCM) 10K type strain sequencing project: providing services to taxonomists for standard genome sequencing and annotation.</title>
        <authorList>
            <consortium name="The Broad Institute Genomics Platform"/>
            <consortium name="The Broad Institute Genome Sequencing Center for Infectious Disease"/>
            <person name="Wu L."/>
            <person name="Ma J."/>
        </authorList>
    </citation>
    <scope>NUCLEOTIDE SEQUENCE [LARGE SCALE GENOMIC DNA]</scope>
    <source>
        <strain evidence="5">NBRC 108725</strain>
    </source>
</reference>
<dbReference type="PANTHER" id="PTHR42796">
    <property type="entry name" value="FUMARYLACETOACETATE HYDROLASE DOMAIN-CONTAINING PROTEIN 2A-RELATED"/>
    <property type="match status" value="1"/>
</dbReference>